<dbReference type="Pfam" id="PF01250">
    <property type="entry name" value="Ribosomal_S6"/>
    <property type="match status" value="1"/>
</dbReference>
<evidence type="ECO:0000256" key="6">
    <source>
        <dbReference type="ARBA" id="ARBA00035104"/>
    </source>
</evidence>
<evidence type="ECO:0000256" key="7">
    <source>
        <dbReference type="ARBA" id="ARBA00035294"/>
    </source>
</evidence>
<sequence length="98" mass="11364">MKDYELMVIIDPTTPDEEIPNVLDTIKQNIAAHGGEAGEPDASPPWGRRRLAYPIRKHNEGFYAVLRFRLSPSESRNLDRDLKLNDRIMRFLITRTDK</sequence>
<accession>D1CFI9</accession>
<keyword evidence="5 8" id="KW-0687">Ribonucleoprotein</keyword>
<protein>
    <recommendedName>
        <fullName evidence="7 8">Small ribosomal subunit protein bS6</fullName>
    </recommendedName>
</protein>
<dbReference type="RefSeq" id="WP_012874730.1">
    <property type="nucleotide sequence ID" value="NC_013525.1"/>
</dbReference>
<dbReference type="InterPro" id="IPR020815">
    <property type="entry name" value="Ribosomal_bS6_CS"/>
</dbReference>
<evidence type="ECO:0000256" key="2">
    <source>
        <dbReference type="ARBA" id="ARBA00022730"/>
    </source>
</evidence>
<dbReference type="Gene3D" id="3.30.70.60">
    <property type="match status" value="1"/>
</dbReference>
<dbReference type="InterPro" id="IPR000529">
    <property type="entry name" value="Ribosomal_bS6"/>
</dbReference>
<proteinExistence type="inferred from homology"/>
<dbReference type="HAMAP" id="MF_00360">
    <property type="entry name" value="Ribosomal_bS6"/>
    <property type="match status" value="1"/>
</dbReference>
<dbReference type="InterPro" id="IPR020814">
    <property type="entry name" value="Ribosomal_S6_plastid/chlpt"/>
</dbReference>
<keyword evidence="4 8" id="KW-0689">Ribosomal protein</keyword>
<dbReference type="SUPFAM" id="SSF54995">
    <property type="entry name" value="Ribosomal protein S6"/>
    <property type="match status" value="1"/>
</dbReference>
<dbReference type="GO" id="GO:0070181">
    <property type="term" value="F:small ribosomal subunit rRNA binding"/>
    <property type="evidence" value="ECO:0007669"/>
    <property type="project" value="TreeGrafter"/>
</dbReference>
<keyword evidence="10" id="KW-1185">Reference proteome</keyword>
<evidence type="ECO:0000256" key="8">
    <source>
        <dbReference type="HAMAP-Rule" id="MF_00360"/>
    </source>
</evidence>
<dbReference type="STRING" id="525904.Tter_0778"/>
<evidence type="ECO:0000313" key="10">
    <source>
        <dbReference type="Proteomes" id="UP000000323"/>
    </source>
</evidence>
<evidence type="ECO:0000256" key="4">
    <source>
        <dbReference type="ARBA" id="ARBA00022980"/>
    </source>
</evidence>
<keyword evidence="3 8" id="KW-0694">RNA-binding</keyword>
<dbReference type="AlphaFoldDB" id="D1CFI9"/>
<dbReference type="KEGG" id="ttr:Tter_0778"/>
<dbReference type="InterPro" id="IPR035980">
    <property type="entry name" value="Ribosomal_bS6_sf"/>
</dbReference>
<dbReference type="eggNOG" id="COG0360">
    <property type="taxonomic scope" value="Bacteria"/>
</dbReference>
<dbReference type="InterPro" id="IPR014717">
    <property type="entry name" value="Transl_elong_EF1B/ribsomal_bS6"/>
</dbReference>
<comment type="similarity">
    <text evidence="1 8">Belongs to the bacterial ribosomal protein bS6 family.</text>
</comment>
<evidence type="ECO:0000256" key="3">
    <source>
        <dbReference type="ARBA" id="ARBA00022884"/>
    </source>
</evidence>
<gene>
    <name evidence="8" type="primary">rpsF</name>
    <name evidence="9" type="ordered locus">Tter_0778</name>
</gene>
<dbReference type="GO" id="GO:0003735">
    <property type="term" value="F:structural constituent of ribosome"/>
    <property type="evidence" value="ECO:0007669"/>
    <property type="project" value="InterPro"/>
</dbReference>
<reference evidence="10" key="1">
    <citation type="journal article" date="2010" name="Stand. Genomic Sci.">
        <title>Complete genome sequence of 'Thermobaculum terrenum' type strain (YNP1).</title>
        <authorList>
            <person name="Kiss H."/>
            <person name="Cleland D."/>
            <person name="Lapidus A."/>
            <person name="Lucas S."/>
            <person name="Glavina Del Rio T."/>
            <person name="Nolan M."/>
            <person name="Tice H."/>
            <person name="Han C."/>
            <person name="Goodwin L."/>
            <person name="Pitluck S."/>
            <person name="Liolios K."/>
            <person name="Ivanova N."/>
            <person name="Mavromatis K."/>
            <person name="Ovchinnikova G."/>
            <person name="Pati A."/>
            <person name="Chen A."/>
            <person name="Palaniappan K."/>
            <person name="Land M."/>
            <person name="Hauser L."/>
            <person name="Chang Y."/>
            <person name="Jeffries C."/>
            <person name="Lu M."/>
            <person name="Brettin T."/>
            <person name="Detter J."/>
            <person name="Goker M."/>
            <person name="Tindall B."/>
            <person name="Beck B."/>
            <person name="McDermott T."/>
            <person name="Woyke T."/>
            <person name="Bristow J."/>
            <person name="Eisen J."/>
            <person name="Markowitz V."/>
            <person name="Hugenholtz P."/>
            <person name="Kyrpides N."/>
            <person name="Klenk H."/>
            <person name="Cheng J."/>
        </authorList>
    </citation>
    <scope>NUCLEOTIDE SEQUENCE [LARGE SCALE GENOMIC DNA]</scope>
    <source>
        <strain evidence="10">ATCC BAA-798 / YNP1</strain>
    </source>
</reference>
<organism evidence="9 10">
    <name type="scientific">Thermobaculum terrenum (strain ATCC BAA-798 / CCMEE 7001 / YNP1)</name>
    <dbReference type="NCBI Taxonomy" id="525904"/>
    <lineage>
        <taxon>Bacteria</taxon>
        <taxon>Bacillati</taxon>
        <taxon>Chloroflexota</taxon>
        <taxon>Chloroflexia</taxon>
        <taxon>Candidatus Thermobaculales</taxon>
        <taxon>Candidatus Thermobaculaceae</taxon>
        <taxon>Thermobaculum</taxon>
    </lineage>
</organism>
<dbReference type="GO" id="GO:0005840">
    <property type="term" value="C:ribosome"/>
    <property type="evidence" value="ECO:0007669"/>
    <property type="project" value="UniProtKB-KW"/>
</dbReference>
<evidence type="ECO:0000256" key="1">
    <source>
        <dbReference type="ARBA" id="ARBA00009512"/>
    </source>
</evidence>
<dbReference type="GO" id="GO:1990904">
    <property type="term" value="C:ribonucleoprotein complex"/>
    <property type="evidence" value="ECO:0007669"/>
    <property type="project" value="UniProtKB-KW"/>
</dbReference>
<dbReference type="GO" id="GO:0006412">
    <property type="term" value="P:translation"/>
    <property type="evidence" value="ECO:0007669"/>
    <property type="project" value="UniProtKB-UniRule"/>
</dbReference>
<dbReference type="NCBIfam" id="TIGR00166">
    <property type="entry name" value="S6"/>
    <property type="match status" value="1"/>
</dbReference>
<dbReference type="CDD" id="cd00473">
    <property type="entry name" value="bS6"/>
    <property type="match status" value="1"/>
</dbReference>
<dbReference type="OrthoDB" id="9812702at2"/>
<keyword evidence="2 8" id="KW-0699">rRNA-binding</keyword>
<dbReference type="Proteomes" id="UP000000323">
    <property type="component" value="Chromosome 1"/>
</dbReference>
<comment type="function">
    <text evidence="6 8">Binds together with bS18 to 16S ribosomal RNA.</text>
</comment>
<dbReference type="PROSITE" id="PS01048">
    <property type="entry name" value="RIBOSOMAL_S6"/>
    <property type="match status" value="1"/>
</dbReference>
<dbReference type="PANTHER" id="PTHR21011:SF1">
    <property type="entry name" value="SMALL RIBOSOMAL SUBUNIT PROTEIN BS6M"/>
    <property type="match status" value="1"/>
</dbReference>
<dbReference type="PANTHER" id="PTHR21011">
    <property type="entry name" value="MITOCHONDRIAL 28S RIBOSOMAL PROTEIN S6"/>
    <property type="match status" value="1"/>
</dbReference>
<evidence type="ECO:0000256" key="5">
    <source>
        <dbReference type="ARBA" id="ARBA00023274"/>
    </source>
</evidence>
<evidence type="ECO:0000313" key="9">
    <source>
        <dbReference type="EMBL" id="ACZ41695.1"/>
    </source>
</evidence>
<dbReference type="EMBL" id="CP001825">
    <property type="protein sequence ID" value="ACZ41695.1"/>
    <property type="molecule type" value="Genomic_DNA"/>
</dbReference>
<name>D1CFI9_THET1</name>
<dbReference type="GO" id="GO:0005737">
    <property type="term" value="C:cytoplasm"/>
    <property type="evidence" value="ECO:0007669"/>
    <property type="project" value="UniProtKB-ARBA"/>
</dbReference>
<dbReference type="HOGENOM" id="CLU_113441_5_1_0"/>